<dbReference type="InterPro" id="IPR006264">
    <property type="entry name" value="EPSP_synthase"/>
</dbReference>
<feature type="binding site" evidence="8">
    <location>
        <position position="342"/>
    </location>
    <ligand>
        <name>phosphoenolpyruvate</name>
        <dbReference type="ChEBI" id="CHEBI:58702"/>
    </ligand>
</feature>
<feature type="binding site" evidence="8">
    <location>
        <position position="338"/>
    </location>
    <ligand>
        <name>3-phosphoshikimate</name>
        <dbReference type="ChEBI" id="CHEBI:145989"/>
    </ligand>
</feature>
<comment type="subunit">
    <text evidence="8">Monomer.</text>
</comment>
<feature type="binding site" evidence="8">
    <location>
        <position position="91"/>
    </location>
    <ligand>
        <name>phosphoenolpyruvate</name>
        <dbReference type="ChEBI" id="CHEBI:58702"/>
    </ligand>
</feature>
<gene>
    <name evidence="8 10" type="primary">aroA</name>
    <name evidence="10" type="ORF">CJ229_001980</name>
</gene>
<dbReference type="InterPro" id="IPR001986">
    <property type="entry name" value="Enolpyruvate_Tfrase_dom"/>
</dbReference>
<evidence type="ECO:0000256" key="8">
    <source>
        <dbReference type="HAMAP-Rule" id="MF_00210"/>
    </source>
</evidence>
<comment type="catalytic activity">
    <reaction evidence="7">
        <text>3-phosphoshikimate + phosphoenolpyruvate = 5-O-(1-carboxyvinyl)-3-phosphoshikimate + phosphate</text>
        <dbReference type="Rhea" id="RHEA:21256"/>
        <dbReference type="ChEBI" id="CHEBI:43474"/>
        <dbReference type="ChEBI" id="CHEBI:57701"/>
        <dbReference type="ChEBI" id="CHEBI:58702"/>
        <dbReference type="ChEBI" id="CHEBI:145989"/>
        <dbReference type="EC" id="2.5.1.19"/>
    </reaction>
    <physiologicalReaction direction="left-to-right" evidence="7">
        <dbReference type="Rhea" id="RHEA:21257"/>
    </physiologicalReaction>
</comment>
<evidence type="ECO:0000313" key="11">
    <source>
        <dbReference type="Proteomes" id="UP000243626"/>
    </source>
</evidence>
<feature type="binding site" evidence="8">
    <location>
        <position position="311"/>
    </location>
    <ligand>
        <name>3-phosphoshikimate</name>
        <dbReference type="ChEBI" id="CHEBI:145989"/>
    </ligand>
</feature>
<dbReference type="Gene3D" id="3.65.10.10">
    <property type="entry name" value="Enolpyruvate transferase domain"/>
    <property type="match status" value="2"/>
</dbReference>
<dbReference type="AlphaFoldDB" id="A0AAF0YJ97"/>
<feature type="binding site" evidence="8">
    <location>
        <position position="19"/>
    </location>
    <ligand>
        <name>phosphoenolpyruvate</name>
        <dbReference type="ChEBI" id="CHEBI:58702"/>
    </ligand>
</feature>
<feature type="binding site" evidence="8">
    <location>
        <position position="119"/>
    </location>
    <ligand>
        <name>phosphoenolpyruvate</name>
        <dbReference type="ChEBI" id="CHEBI:58702"/>
    </ligand>
</feature>
<keyword evidence="3 8" id="KW-0963">Cytoplasm</keyword>
<dbReference type="InterPro" id="IPR023193">
    <property type="entry name" value="EPSP_synthase_CS"/>
</dbReference>
<accession>A0AAF0YJ97</accession>
<feature type="binding site" evidence="8">
    <location>
        <position position="165"/>
    </location>
    <ligand>
        <name>phosphoenolpyruvate</name>
        <dbReference type="ChEBI" id="CHEBI:58702"/>
    </ligand>
</feature>
<dbReference type="InterPro" id="IPR013792">
    <property type="entry name" value="RNA3'P_cycl/enolpyr_Trfase_a/b"/>
</dbReference>
<dbReference type="FunFam" id="3.65.10.10:FF:000005">
    <property type="entry name" value="3-phosphoshikimate 1-carboxyvinyltransferase"/>
    <property type="match status" value="1"/>
</dbReference>
<dbReference type="GO" id="GO:0005737">
    <property type="term" value="C:cytoplasm"/>
    <property type="evidence" value="ECO:0007669"/>
    <property type="project" value="UniProtKB-SubCell"/>
</dbReference>
<dbReference type="GO" id="GO:0009073">
    <property type="term" value="P:aromatic amino acid family biosynthetic process"/>
    <property type="evidence" value="ECO:0007669"/>
    <property type="project" value="UniProtKB-KW"/>
</dbReference>
<protein>
    <recommendedName>
        <fullName evidence="8">3-phosphoshikimate 1-carboxyvinyltransferase</fullName>
        <ecNumber evidence="8">2.5.1.19</ecNumber>
    </recommendedName>
    <alternativeName>
        <fullName evidence="8">5-enolpyruvylshikimate-3-phosphate synthase</fullName>
        <shortName evidence="8">EPSP synthase</shortName>
        <shortName evidence="8">EPSPS</shortName>
    </alternativeName>
</protein>
<dbReference type="PIRSF" id="PIRSF000505">
    <property type="entry name" value="EPSPS"/>
    <property type="match status" value="1"/>
</dbReference>
<dbReference type="CDD" id="cd01556">
    <property type="entry name" value="EPSP_synthase"/>
    <property type="match status" value="1"/>
</dbReference>
<feature type="binding site" evidence="8">
    <location>
        <position position="165"/>
    </location>
    <ligand>
        <name>3-phosphoshikimate</name>
        <dbReference type="ChEBI" id="CHEBI:145989"/>
    </ligand>
</feature>
<feature type="binding site" evidence="8">
    <location>
        <position position="386"/>
    </location>
    <ligand>
        <name>phosphoenolpyruvate</name>
        <dbReference type="ChEBI" id="CHEBI:58702"/>
    </ligand>
</feature>
<proteinExistence type="inferred from homology"/>
<feature type="binding site" evidence="8">
    <location>
        <position position="24"/>
    </location>
    <ligand>
        <name>3-phosphoshikimate</name>
        <dbReference type="ChEBI" id="CHEBI:145989"/>
    </ligand>
</feature>
<dbReference type="EMBL" id="CP136964">
    <property type="protein sequence ID" value="WOS96536.1"/>
    <property type="molecule type" value="Genomic_DNA"/>
</dbReference>
<comment type="similarity">
    <text evidence="2 8">Belongs to the EPSP synthase family.</text>
</comment>
<dbReference type="PROSITE" id="PS00104">
    <property type="entry name" value="EPSP_SYNTHASE_1"/>
    <property type="match status" value="1"/>
</dbReference>
<dbReference type="KEGG" id="nmy:CJ229_001980"/>
<reference evidence="11" key="1">
    <citation type="submission" date="2017-09" db="EMBL/GenBank/DDBJ databases">
        <title>Bacterial strain isolated from the female urinary microbiota.</title>
        <authorList>
            <person name="Thomas-White K."/>
            <person name="Kumar N."/>
            <person name="Forster S."/>
            <person name="Putonti C."/>
            <person name="Lawley T."/>
            <person name="Wolfe A.J."/>
        </authorList>
    </citation>
    <scope>NUCLEOTIDE SEQUENCE [LARGE SCALE GENOMIC DNA]</scope>
    <source>
        <strain evidence="11">UMB0959</strain>
    </source>
</reference>
<evidence type="ECO:0000256" key="2">
    <source>
        <dbReference type="ARBA" id="ARBA00009948"/>
    </source>
</evidence>
<name>A0AAF0YJ97_9STAP</name>
<reference evidence="10 11" key="2">
    <citation type="submission" date="2023-10" db="EMBL/GenBank/DDBJ databases">
        <authorList>
            <person name="Choi B."/>
        </authorList>
    </citation>
    <scope>NUCLEOTIDE SEQUENCE [LARGE SCALE GENOMIC DNA]</scope>
    <source>
        <strain evidence="10 11">UMB0959</strain>
    </source>
</reference>
<dbReference type="GO" id="GO:0003866">
    <property type="term" value="F:3-phosphoshikimate 1-carboxyvinyltransferase activity"/>
    <property type="evidence" value="ECO:0007669"/>
    <property type="project" value="UniProtKB-UniRule"/>
</dbReference>
<comment type="pathway">
    <text evidence="1 8">Metabolic intermediate biosynthesis; chorismate biosynthesis; chorismate from D-erythrose 4-phosphate and phosphoenolpyruvate: step 6/7.</text>
</comment>
<organism evidence="10 11">
    <name type="scientific">Nosocomiicoccus massiliensis</name>
    <dbReference type="NCBI Taxonomy" id="1232430"/>
    <lineage>
        <taxon>Bacteria</taxon>
        <taxon>Bacillati</taxon>
        <taxon>Bacillota</taxon>
        <taxon>Bacilli</taxon>
        <taxon>Bacillales</taxon>
        <taxon>Staphylococcaceae</taxon>
        <taxon>Nosocomiicoccus</taxon>
    </lineage>
</organism>
<dbReference type="GO" id="GO:0009423">
    <property type="term" value="P:chorismate biosynthetic process"/>
    <property type="evidence" value="ECO:0007669"/>
    <property type="project" value="UniProtKB-UniRule"/>
</dbReference>
<evidence type="ECO:0000256" key="4">
    <source>
        <dbReference type="ARBA" id="ARBA00022605"/>
    </source>
</evidence>
<dbReference type="PANTHER" id="PTHR21090:SF5">
    <property type="entry name" value="PENTAFUNCTIONAL AROM POLYPEPTIDE"/>
    <property type="match status" value="1"/>
</dbReference>
<comment type="caution">
    <text evidence="8">Lacks conserved residue(s) required for the propagation of feature annotation.</text>
</comment>
<keyword evidence="4 8" id="KW-0028">Amino-acid biosynthesis</keyword>
<evidence type="ECO:0000256" key="7">
    <source>
        <dbReference type="ARBA" id="ARBA00044633"/>
    </source>
</evidence>
<evidence type="ECO:0000313" key="10">
    <source>
        <dbReference type="EMBL" id="WOS96536.1"/>
    </source>
</evidence>
<keyword evidence="11" id="KW-1185">Reference proteome</keyword>
<evidence type="ECO:0000259" key="9">
    <source>
        <dbReference type="Pfam" id="PF00275"/>
    </source>
</evidence>
<dbReference type="HAMAP" id="MF_00210">
    <property type="entry name" value="EPSP_synth"/>
    <property type="match status" value="1"/>
</dbReference>
<dbReference type="Pfam" id="PF00275">
    <property type="entry name" value="EPSP_synthase"/>
    <property type="match status" value="1"/>
</dbReference>
<dbReference type="Proteomes" id="UP000243626">
    <property type="component" value="Chromosome"/>
</dbReference>
<comment type="function">
    <text evidence="8">Catalyzes the transfer of the enolpyruvyl moiety of phosphoenolpyruvate (PEP) to the 5-hydroxyl of shikimate-3-phosphate (S3P) to produce enolpyruvyl shikimate-3-phosphate and inorganic phosphate.</text>
</comment>
<dbReference type="NCBIfam" id="TIGR01356">
    <property type="entry name" value="aroA"/>
    <property type="match status" value="1"/>
</dbReference>
<comment type="subcellular location">
    <subcellularLocation>
        <location evidence="8">Cytoplasm</location>
    </subcellularLocation>
</comment>
<dbReference type="RefSeq" id="WP_102167310.1">
    <property type="nucleotide sequence ID" value="NZ_CP136964.1"/>
</dbReference>
<evidence type="ECO:0000256" key="5">
    <source>
        <dbReference type="ARBA" id="ARBA00022679"/>
    </source>
</evidence>
<sequence>MIDKYKKRFRGTIEVPGDKSITHRAVMLGSLSKGTTTIYRPLISDDILMTIDSMKQLGVSIELIDEKIVIKSNGVESLREPSTILYTGNSGTTTRLLTGVIAGLNFNATINGDETIQKRPMQRIKTPLELMGASIELTRENFPPINIKRKSLNGITYHMPIASAQVKSAIIFAALGAKGPTRIIEKDISRDHTERMLEDFGANIHTDGNTITVHPGYNLLGKEVAVPGDISSAAFLMVLAAIIPGSDITIENVSLNKTRDGIITVFKMIGADIKVLERNNAGEPYGDIRVKYKENLKPFIIDGPLIPKLIDEIPILTVLGLFTNGKSIIRDAHELRVKETDRILAVTRELEKFGADFNIYDDGFEILENQNLQKANEQLKSYSDHRIIMMLIIMTIKMNQRLNIDDTSHLNVSYPNILKDIESLEKEVDYE</sequence>
<dbReference type="PROSITE" id="PS00885">
    <property type="entry name" value="EPSP_SYNTHASE_2"/>
    <property type="match status" value="1"/>
</dbReference>
<dbReference type="EC" id="2.5.1.19" evidence="8"/>
<dbReference type="SUPFAM" id="SSF55205">
    <property type="entry name" value="EPT/RTPC-like"/>
    <property type="match status" value="1"/>
</dbReference>
<keyword evidence="6 8" id="KW-0057">Aromatic amino acid biosynthesis</keyword>
<dbReference type="PANTHER" id="PTHR21090">
    <property type="entry name" value="AROM/DEHYDROQUINATE SYNTHASE"/>
    <property type="match status" value="1"/>
</dbReference>
<evidence type="ECO:0000256" key="3">
    <source>
        <dbReference type="ARBA" id="ARBA00022490"/>
    </source>
</evidence>
<dbReference type="InterPro" id="IPR036968">
    <property type="entry name" value="Enolpyruvate_Tfrase_sf"/>
</dbReference>
<feature type="binding site" evidence="8">
    <location>
        <position position="19"/>
    </location>
    <ligand>
        <name>3-phosphoshikimate</name>
        <dbReference type="ChEBI" id="CHEBI:145989"/>
    </ligand>
</feature>
<feature type="active site" description="Proton acceptor" evidence="8">
    <location>
        <position position="311"/>
    </location>
</feature>
<keyword evidence="5 8" id="KW-0808">Transferase</keyword>
<feature type="domain" description="Enolpyruvate transferase" evidence="9">
    <location>
        <begin position="6"/>
        <end position="419"/>
    </location>
</feature>
<feature type="binding site" evidence="8">
    <location>
        <position position="20"/>
    </location>
    <ligand>
        <name>3-phosphoshikimate</name>
        <dbReference type="ChEBI" id="CHEBI:145989"/>
    </ligand>
</feature>
<evidence type="ECO:0000256" key="6">
    <source>
        <dbReference type="ARBA" id="ARBA00023141"/>
    </source>
</evidence>
<feature type="binding site" evidence="8">
    <location>
        <position position="163"/>
    </location>
    <ligand>
        <name>3-phosphoshikimate</name>
        <dbReference type="ChEBI" id="CHEBI:145989"/>
    </ligand>
</feature>
<evidence type="ECO:0000256" key="1">
    <source>
        <dbReference type="ARBA" id="ARBA00004811"/>
    </source>
</evidence>
<dbReference type="GO" id="GO:0008652">
    <property type="term" value="P:amino acid biosynthetic process"/>
    <property type="evidence" value="ECO:0007669"/>
    <property type="project" value="UniProtKB-KW"/>
</dbReference>